<evidence type="ECO:0000256" key="1">
    <source>
        <dbReference type="SAM" id="Phobius"/>
    </source>
</evidence>
<organism evidence="2 3">
    <name type="scientific">Paratrimastix pyriformis</name>
    <dbReference type="NCBI Taxonomy" id="342808"/>
    <lineage>
        <taxon>Eukaryota</taxon>
        <taxon>Metamonada</taxon>
        <taxon>Preaxostyla</taxon>
        <taxon>Paratrimastigidae</taxon>
        <taxon>Paratrimastix</taxon>
    </lineage>
</organism>
<feature type="transmembrane region" description="Helical" evidence="1">
    <location>
        <begin position="45"/>
        <end position="68"/>
    </location>
</feature>
<feature type="transmembrane region" description="Helical" evidence="1">
    <location>
        <begin position="225"/>
        <end position="244"/>
    </location>
</feature>
<keyword evidence="1" id="KW-0472">Membrane</keyword>
<proteinExistence type="predicted"/>
<evidence type="ECO:0000313" key="3">
    <source>
        <dbReference type="Proteomes" id="UP001141327"/>
    </source>
</evidence>
<name>A0ABQ8UCC1_9EUKA</name>
<feature type="transmembrane region" description="Helical" evidence="1">
    <location>
        <begin position="256"/>
        <end position="275"/>
    </location>
</feature>
<keyword evidence="1" id="KW-1133">Transmembrane helix</keyword>
<evidence type="ECO:0000313" key="2">
    <source>
        <dbReference type="EMBL" id="KAJ4456924.1"/>
    </source>
</evidence>
<gene>
    <name evidence="2" type="ORF">PAPYR_7743</name>
</gene>
<keyword evidence="3" id="KW-1185">Reference proteome</keyword>
<feature type="transmembrane region" description="Helical" evidence="1">
    <location>
        <begin position="194"/>
        <end position="213"/>
    </location>
</feature>
<feature type="transmembrane region" description="Helical" evidence="1">
    <location>
        <begin position="169"/>
        <end position="188"/>
    </location>
</feature>
<comment type="caution">
    <text evidence="2">The sequence shown here is derived from an EMBL/GenBank/DDBJ whole genome shotgun (WGS) entry which is preliminary data.</text>
</comment>
<feature type="transmembrane region" description="Helical" evidence="1">
    <location>
        <begin position="7"/>
        <end position="25"/>
    </location>
</feature>
<sequence length="309" mass="34031">MVTASFGAMTTAYVGFLLGMPKVLFPLPATDVYRLHSLLPLMPASYTFLIAPVIHTMLLGLVVCQWISRKGARTILNETVRRNGLILSLSMLTNVVWMYLFSRNSQLYSCLAMMAQAVMLSTCATDIHAILPQPIARGAGRMETKGKMWLNRAKDELTRWDVILTQGTVSMYTAFSWWVAILQGALFLESRYSFLMGLFRHPVASSALILLAMVQTWSNIQTGEVFSTITSLWMLVGVLVSSASKKEVPTIVASSVGMNFIVIFGLVMAALGLGLHRMPFITSMLGMKSKRRASQPATNVPIQPTVAAR</sequence>
<keyword evidence="1" id="KW-0812">Transmembrane</keyword>
<dbReference type="Proteomes" id="UP001141327">
    <property type="component" value="Unassembled WGS sequence"/>
</dbReference>
<reference evidence="2" key="1">
    <citation type="journal article" date="2022" name="bioRxiv">
        <title>Genomics of Preaxostyla Flagellates Illuminates Evolutionary Transitions and the Path Towards Mitochondrial Loss.</title>
        <authorList>
            <person name="Novak L.V.F."/>
            <person name="Treitli S.C."/>
            <person name="Pyrih J."/>
            <person name="Halakuc P."/>
            <person name="Pipaliya S.V."/>
            <person name="Vacek V."/>
            <person name="Brzon O."/>
            <person name="Soukal P."/>
            <person name="Eme L."/>
            <person name="Dacks J.B."/>
            <person name="Karnkowska A."/>
            <person name="Elias M."/>
            <person name="Hampl V."/>
        </authorList>
    </citation>
    <scope>NUCLEOTIDE SEQUENCE</scope>
    <source>
        <strain evidence="2">RCP-MX</strain>
    </source>
</reference>
<dbReference type="EMBL" id="JAPMOS010000058">
    <property type="protein sequence ID" value="KAJ4456924.1"/>
    <property type="molecule type" value="Genomic_DNA"/>
</dbReference>
<protein>
    <submittedName>
        <fullName evidence="2">Uncharacterized protein</fullName>
    </submittedName>
</protein>
<accession>A0ABQ8UCC1</accession>
<feature type="transmembrane region" description="Helical" evidence="1">
    <location>
        <begin position="80"/>
        <end position="100"/>
    </location>
</feature>